<dbReference type="EMBL" id="OM869648">
    <property type="protein sequence ID" value="UPW41679.1"/>
    <property type="molecule type" value="Genomic_DNA"/>
</dbReference>
<evidence type="ECO:0000313" key="3">
    <source>
        <dbReference type="EMBL" id="UPW41679.1"/>
    </source>
</evidence>
<evidence type="ECO:0000256" key="2">
    <source>
        <dbReference type="SAM" id="MobiDB-lite"/>
    </source>
</evidence>
<feature type="coiled-coil region" evidence="1">
    <location>
        <begin position="144"/>
        <end position="171"/>
    </location>
</feature>
<accession>A0A976N2K0</accession>
<proteinExistence type="predicted"/>
<evidence type="ECO:0000256" key="1">
    <source>
        <dbReference type="SAM" id="Coils"/>
    </source>
</evidence>
<feature type="coiled-coil region" evidence="1">
    <location>
        <begin position="285"/>
        <end position="312"/>
    </location>
</feature>
<name>A0A976N2K0_9VIRU</name>
<feature type="compositionally biased region" description="Low complexity" evidence="2">
    <location>
        <begin position="111"/>
        <end position="127"/>
    </location>
</feature>
<keyword evidence="1" id="KW-0175">Coiled coil</keyword>
<sequence length="361" mass="39591">MAVPFLGPLISGAASLLGGVFSSSMSSASSKEQIAAQKEENQKDRDFNSAESAIARQFSADEAQKARDYNTEMVNDQRNYDSASSQVQRLKEAGLNPNLIYQQLGNSSVGVGSTSMQGSSSAASHSGSVGGSLPDFSGLANAGLAMAQARLANAQADKVDSERDLNEVELRYRDQLLKGSVDLQNLNISLGESSKSLNEEQLKVLSKTLAKIDEEIRLIEQQWLGQQEHNSLVHEQWVDLINTNQSKHNNGYWNKAIKGMMAQYDCSEQEARLYTQMAYADIYFKNASAKQADAASENLQQLTKNAEKLGVSIYWDNEQKKLQFNLDKRYSDSERQLKLFLSGLNAVAGFIPGASGTYSQQ</sequence>
<feature type="region of interest" description="Disordered" evidence="2">
    <location>
        <begin position="111"/>
        <end position="130"/>
    </location>
</feature>
<organism evidence="3">
    <name type="scientific">Peromfec virus RodF8_21</name>
    <dbReference type="NCBI Taxonomy" id="2929363"/>
    <lineage>
        <taxon>Viruses</taxon>
        <taxon>Monodnaviria</taxon>
        <taxon>Sangervirae</taxon>
        <taxon>Phixviricota</taxon>
        <taxon>Malgrandaviricetes</taxon>
        <taxon>Petitvirales</taxon>
        <taxon>Microviridae</taxon>
    </lineage>
</organism>
<protein>
    <submittedName>
        <fullName evidence="3">DNA pilot protein</fullName>
    </submittedName>
</protein>
<reference evidence="3" key="1">
    <citation type="submission" date="2022-02" db="EMBL/GenBank/DDBJ databases">
        <title>Towards deciphering the DNA virus diversity associated with rodent species in the families Cricetidae and Heteromyidae.</title>
        <authorList>
            <person name="Lund M."/>
            <person name="Larsen B.B."/>
            <person name="Gryseels S."/>
            <person name="Kraberger S."/>
            <person name="Rowsey D.M."/>
            <person name="Steger L."/>
            <person name="Yule K.M."/>
            <person name="Upham N.S."/>
            <person name="Worobey M."/>
            <person name="Van Doorslaer K."/>
            <person name="Varsani A."/>
        </authorList>
    </citation>
    <scope>NUCLEOTIDE SEQUENCE</scope>
    <source>
        <strain evidence="3">NeonRodF8_21</strain>
    </source>
</reference>